<gene>
    <name evidence="1" type="ORF">GCM10010420_12530</name>
</gene>
<name>A0ABN3HXH5_9ACTN</name>
<evidence type="ECO:0000313" key="2">
    <source>
        <dbReference type="Proteomes" id="UP001500058"/>
    </source>
</evidence>
<evidence type="ECO:0000313" key="1">
    <source>
        <dbReference type="EMBL" id="GAA2390308.1"/>
    </source>
</evidence>
<sequence length="139" mass="15955">MGTHDEAEVGELLHRRGWRTAFTVADRVNAWTELVNAVERGYGDDIHEYTNDLYCRDWLHEAWLLLHDHVVHTWTPQVEAADERFRAATVADDGLALGRFHRPPRPDMWWWRRHPRVLTGALGRALRSAGAVGAAPEDL</sequence>
<reference evidence="1 2" key="1">
    <citation type="journal article" date="2019" name="Int. J. Syst. Evol. Microbiol.">
        <title>The Global Catalogue of Microorganisms (GCM) 10K type strain sequencing project: providing services to taxonomists for standard genome sequencing and annotation.</title>
        <authorList>
            <consortium name="The Broad Institute Genomics Platform"/>
            <consortium name="The Broad Institute Genome Sequencing Center for Infectious Disease"/>
            <person name="Wu L."/>
            <person name="Ma J."/>
        </authorList>
    </citation>
    <scope>NUCLEOTIDE SEQUENCE [LARGE SCALE GENOMIC DNA]</scope>
    <source>
        <strain evidence="1 2">JCM 6921</strain>
    </source>
</reference>
<dbReference type="RefSeq" id="WP_344629850.1">
    <property type="nucleotide sequence ID" value="NZ_BAAATJ010000004.1"/>
</dbReference>
<dbReference type="Proteomes" id="UP001500058">
    <property type="component" value="Unassembled WGS sequence"/>
</dbReference>
<organism evidence="1 2">
    <name type="scientific">Streptomyces glaucosporus</name>
    <dbReference type="NCBI Taxonomy" id="284044"/>
    <lineage>
        <taxon>Bacteria</taxon>
        <taxon>Bacillati</taxon>
        <taxon>Actinomycetota</taxon>
        <taxon>Actinomycetes</taxon>
        <taxon>Kitasatosporales</taxon>
        <taxon>Streptomycetaceae</taxon>
        <taxon>Streptomyces</taxon>
    </lineage>
</organism>
<dbReference type="EMBL" id="BAAATJ010000004">
    <property type="protein sequence ID" value="GAA2390308.1"/>
    <property type="molecule type" value="Genomic_DNA"/>
</dbReference>
<protein>
    <submittedName>
        <fullName evidence="1">Uncharacterized protein</fullName>
    </submittedName>
</protein>
<keyword evidence="2" id="KW-1185">Reference proteome</keyword>
<comment type="caution">
    <text evidence="1">The sequence shown here is derived from an EMBL/GenBank/DDBJ whole genome shotgun (WGS) entry which is preliminary data.</text>
</comment>
<proteinExistence type="predicted"/>
<accession>A0ABN3HXH5</accession>